<dbReference type="Proteomes" id="UP000440096">
    <property type="component" value="Unassembled WGS sequence"/>
</dbReference>
<evidence type="ECO:0000313" key="4">
    <source>
        <dbReference type="EMBL" id="MTD54196.1"/>
    </source>
</evidence>
<reference evidence="4 5" key="1">
    <citation type="submission" date="2019-11" db="EMBL/GenBank/DDBJ databases">
        <title>Draft genome of Amycolatopsis RM579.</title>
        <authorList>
            <person name="Duangmal K."/>
            <person name="Mingma R."/>
        </authorList>
    </citation>
    <scope>NUCLEOTIDE SEQUENCE [LARGE SCALE GENOMIC DNA]</scope>
    <source>
        <strain evidence="4 5">RM579</strain>
    </source>
</reference>
<name>A0A6N7Z4M1_9PSEU</name>
<evidence type="ECO:0000313" key="5">
    <source>
        <dbReference type="Proteomes" id="UP000440096"/>
    </source>
</evidence>
<keyword evidence="2" id="KW-0812">Transmembrane</keyword>
<feature type="transmembrane region" description="Helical" evidence="2">
    <location>
        <begin position="128"/>
        <end position="148"/>
    </location>
</feature>
<gene>
    <name evidence="4" type="ORF">GKO32_09440</name>
</gene>
<organism evidence="4 5">
    <name type="scientific">Amycolatopsis pithecellobii</name>
    <dbReference type="NCBI Taxonomy" id="664692"/>
    <lineage>
        <taxon>Bacteria</taxon>
        <taxon>Bacillati</taxon>
        <taxon>Actinomycetota</taxon>
        <taxon>Actinomycetes</taxon>
        <taxon>Pseudonocardiales</taxon>
        <taxon>Pseudonocardiaceae</taxon>
        <taxon>Amycolatopsis</taxon>
    </lineage>
</organism>
<comment type="caution">
    <text evidence="4">The sequence shown here is derived from an EMBL/GenBank/DDBJ whole genome shotgun (WGS) entry which is preliminary data.</text>
</comment>
<feature type="transmembrane region" description="Helical" evidence="2">
    <location>
        <begin position="90"/>
        <end position="108"/>
    </location>
</feature>
<proteinExistence type="predicted"/>
<feature type="compositionally biased region" description="Basic and acidic residues" evidence="1">
    <location>
        <begin position="246"/>
        <end position="266"/>
    </location>
</feature>
<dbReference type="Pfam" id="PF20177">
    <property type="entry name" value="DUF6542"/>
    <property type="match status" value="1"/>
</dbReference>
<evidence type="ECO:0000256" key="2">
    <source>
        <dbReference type="SAM" id="Phobius"/>
    </source>
</evidence>
<feature type="transmembrane region" description="Helical" evidence="2">
    <location>
        <begin position="32"/>
        <end position="53"/>
    </location>
</feature>
<evidence type="ECO:0000259" key="3">
    <source>
        <dbReference type="Pfam" id="PF20177"/>
    </source>
</evidence>
<dbReference type="RefSeq" id="WP_312867732.1">
    <property type="nucleotide sequence ID" value="NZ_WMBA01000010.1"/>
</dbReference>
<feature type="domain" description="DUF6542" evidence="3">
    <location>
        <begin position="31"/>
        <end position="151"/>
    </location>
</feature>
<keyword evidence="5" id="KW-1185">Reference proteome</keyword>
<keyword evidence="2" id="KW-1133">Transmembrane helix</keyword>
<feature type="region of interest" description="Disordered" evidence="1">
    <location>
        <begin position="154"/>
        <end position="348"/>
    </location>
</feature>
<feature type="compositionally biased region" description="Basic and acidic residues" evidence="1">
    <location>
        <begin position="289"/>
        <end position="309"/>
    </location>
</feature>
<sequence>MTAIRDRQREPDADEVAVPWDELPIVGARRGLPWWGAVLLAFGLSLVGAIIDMQSQNGLGWVFRICYFIGAVGAICAVKRRSLFGPMVQPPLALAITVPLVVLLISGVPANSDTLAKALAVGTPLINGFPVMAVATVCTLAIGIARLYRERNPDAPAKAAADDGDAKRPSGSRNRDGASGRASRPARESAGRESSATRARRPIERSGSPRAGEGEQHPSLPLTPRRRVQDSPRRGEPAGRGGSGEPRGDRRDREPGARGDRRDGEPGARSGRTPPPGAARRGRQPRGAAPDDDRRRGGENRDAPGERPRRSNPRGSGEPRGTGEPPRRAPGRRLGPPPRTRRPWDDED</sequence>
<feature type="compositionally biased region" description="Basic and acidic residues" evidence="1">
    <location>
        <begin position="227"/>
        <end position="237"/>
    </location>
</feature>
<evidence type="ECO:0000256" key="1">
    <source>
        <dbReference type="SAM" id="MobiDB-lite"/>
    </source>
</evidence>
<accession>A0A6N7Z4M1</accession>
<dbReference type="InterPro" id="IPR046672">
    <property type="entry name" value="DUF6542"/>
</dbReference>
<dbReference type="AlphaFoldDB" id="A0A6N7Z4M1"/>
<keyword evidence="2" id="KW-0472">Membrane</keyword>
<feature type="transmembrane region" description="Helical" evidence="2">
    <location>
        <begin position="59"/>
        <end position="78"/>
    </location>
</feature>
<protein>
    <recommendedName>
        <fullName evidence="3">DUF6542 domain-containing protein</fullName>
    </recommendedName>
</protein>
<dbReference type="EMBL" id="WMBA01000010">
    <property type="protein sequence ID" value="MTD54196.1"/>
    <property type="molecule type" value="Genomic_DNA"/>
</dbReference>
<feature type="compositionally biased region" description="Basic and acidic residues" evidence="1">
    <location>
        <begin position="160"/>
        <end position="178"/>
    </location>
</feature>